<dbReference type="InterPro" id="IPR013694">
    <property type="entry name" value="VIT"/>
</dbReference>
<dbReference type="PANTHER" id="PTHR45737:SF6">
    <property type="entry name" value="VON WILLEBRAND FACTOR A DOMAIN-CONTAINING PROTEIN 5A"/>
    <property type="match status" value="1"/>
</dbReference>
<dbReference type="InterPro" id="IPR036291">
    <property type="entry name" value="NAD(P)-bd_dom_sf"/>
</dbReference>
<dbReference type="Gene3D" id="3.30.360.10">
    <property type="entry name" value="Dihydrodipicolinate Reductase, domain 2"/>
    <property type="match status" value="1"/>
</dbReference>
<dbReference type="SUPFAM" id="SSF53300">
    <property type="entry name" value="vWA-like"/>
    <property type="match status" value="1"/>
</dbReference>
<dbReference type="InterPro" id="IPR002035">
    <property type="entry name" value="VWF_A"/>
</dbReference>
<dbReference type="EMBL" id="CAJNOU010000280">
    <property type="protein sequence ID" value="CAF0943893.1"/>
    <property type="molecule type" value="Genomic_DNA"/>
</dbReference>
<dbReference type="InterPro" id="IPR036465">
    <property type="entry name" value="vWFA_dom_sf"/>
</dbReference>
<dbReference type="Gene3D" id="3.40.50.720">
    <property type="entry name" value="NAD(P)-binding Rossmann-like Domain"/>
    <property type="match status" value="1"/>
</dbReference>
<reference evidence="4" key="1">
    <citation type="submission" date="2021-02" db="EMBL/GenBank/DDBJ databases">
        <authorList>
            <person name="Nowell W R."/>
        </authorList>
    </citation>
    <scope>NUCLEOTIDE SEQUENCE</scope>
</reference>
<protein>
    <submittedName>
        <fullName evidence="4">Uncharacterized protein</fullName>
    </submittedName>
</protein>
<feature type="domain" description="VIT" evidence="3">
    <location>
        <begin position="111"/>
        <end position="241"/>
    </location>
</feature>
<dbReference type="PROSITE" id="PS50234">
    <property type="entry name" value="VWFA"/>
    <property type="match status" value="1"/>
</dbReference>
<proteinExistence type="predicted"/>
<evidence type="ECO:0000259" key="2">
    <source>
        <dbReference type="PROSITE" id="PS50234"/>
    </source>
</evidence>
<organism evidence="4 5">
    <name type="scientific">Rotaria sordida</name>
    <dbReference type="NCBI Taxonomy" id="392033"/>
    <lineage>
        <taxon>Eukaryota</taxon>
        <taxon>Metazoa</taxon>
        <taxon>Spiralia</taxon>
        <taxon>Gnathifera</taxon>
        <taxon>Rotifera</taxon>
        <taxon>Eurotatoria</taxon>
        <taxon>Bdelloidea</taxon>
        <taxon>Philodinida</taxon>
        <taxon>Philodinidae</taxon>
        <taxon>Rotaria</taxon>
    </lineage>
</organism>
<name>A0A814CLP5_9BILA</name>
<dbReference type="PROSITE" id="PS51468">
    <property type="entry name" value="VIT"/>
    <property type="match status" value="1"/>
</dbReference>
<keyword evidence="1" id="KW-0732">Signal</keyword>
<feature type="signal peptide" evidence="1">
    <location>
        <begin position="1"/>
        <end position="22"/>
    </location>
</feature>
<gene>
    <name evidence="4" type="ORF">SEV965_LOCUS7865</name>
</gene>
<dbReference type="SMART" id="SM00609">
    <property type="entry name" value="VIT"/>
    <property type="match status" value="1"/>
</dbReference>
<accession>A0A814CLP5</accession>
<evidence type="ECO:0000259" key="3">
    <source>
        <dbReference type="PROSITE" id="PS51468"/>
    </source>
</evidence>
<dbReference type="SMART" id="SM00327">
    <property type="entry name" value="VWA"/>
    <property type="match status" value="1"/>
</dbReference>
<evidence type="ECO:0000256" key="1">
    <source>
        <dbReference type="SAM" id="SignalP"/>
    </source>
</evidence>
<dbReference type="Gene3D" id="3.40.50.410">
    <property type="entry name" value="von Willebrand factor, type A domain"/>
    <property type="match status" value="1"/>
</dbReference>
<dbReference type="Proteomes" id="UP000663889">
    <property type="component" value="Unassembled WGS sequence"/>
</dbReference>
<comment type="caution">
    <text evidence="4">The sequence shown here is derived from an EMBL/GenBank/DDBJ whole genome shotgun (WGS) entry which is preliminary data.</text>
</comment>
<sequence>MNIISIEIIVLVLAIVTIISHTETTIKRSKFSQNIGFRSCQKPKNGQHICFCGKNNVTFDRLKGERCNKGQVIKKESQKSNTSKINGLRLVTKAIHQSARDDNKNVQCIGLRYKPLLNETQQAYVPLRNVSVEAWIDSFAADVTLTQIFVNQEENPIEAIYVFPIEENGAVYSFTAEIDNRTITAVLKEKKKAEEEYKSAVEQGQTAVLMRQSQETLDTFTVNVGALPPGKECRVKITYVAELDLIDGNSIRFVVPTTIAPRYNPSLGRLQSPDGTPAEYVQNTSYSMSFQAHVLRGDEHKIKQVANLSHPVKVNVTRQSIDVSSMGIALDRDIILDIDLPDNRPLTRSVIEQYNDTSKYAVLLAFTPRLSDFIKISNGKDETNTEFIFIVDCSGSMTEDSRIGLAREAMLLFIRSLPVGAHFNIIRFGSNFDILFKNESMTAVYDEQTAKEAENLTRSMQANFGGTELLEPLKHLKDHPPTKGRSRQILLLTDGEISNTNEVIELCRSMSSTTRIFSFGLGHSPSRSLVKGLARATNGYFVFVPPNSKVDTYVGSQLGRALQPSLVNARLEWYGLSTTGLQAPKTIPPLYINDRVLVYQLLEGDELKNQNISVALFVGDHKIDSIKLLSNSAHKQDTIRRLAAKALIQELQHETSNTSDTENNSTLEQRITTLSMNHQILSPYTAFVVNARLEWYGLSTTGLQAPKTIPPLYINDRVLIYQLLEGDELKNQNISVTLFVGDHKIDSIKLLSNSVHKQDTIRRLAAKALIQELQHEKSNTSDTENNSTLEQRITTLSMNHQILSPYTAFVGVETTSPKNNNTASKVRHIPIQISKGDEHLFESPSLYSFGHRPSHYFAYRRVAGSRPSSGSSHHYSGMPMAIGMSGYPGQVGLPAPQQAGNAWMHSYALQDSKASSTIATTTPPLSTDPVRWLIDQQSFNGAWILNENDIKKLTNGKSLSTFTSNVTKSKDALTTALAIALLELKHTDQKNLWYGIINDHEMKHYVTSLPQLNLIPALPKNPRNYPIILIGTGAIATLGHLPTYKIAGFFSKKWHISKVYNTINKVCTTSTNENIIFDLAVPSNQIQSILKQLPRNSHALIQKLMGENLIDAQSIVNVCKQRHIYGSINFQLRYAPYILALKDAIRLGWLGQRLTTIEILVNVHMPWESWPFLAPVQHLEPTYHSIHYVDLIRDLLKPYEPTALHCRTSQLIMIPHLTSVRSSYSFEYKHDLLLYINIYTNHMHRWGMKHAQSYILVEGTGGATKAQMSDNLAYGKNIEGQQRDYLQICSDEMTKGEWIDIDLQGRSRFSHAFIGPMAAAIRRYGNVHDQPSTDIEDALKTMIIVETARKNSTYNMTPIQYN</sequence>
<feature type="domain" description="VWFA" evidence="2">
    <location>
        <begin position="386"/>
        <end position="566"/>
    </location>
</feature>
<dbReference type="Pfam" id="PF13768">
    <property type="entry name" value="VWA_3"/>
    <property type="match status" value="1"/>
</dbReference>
<dbReference type="PANTHER" id="PTHR45737">
    <property type="entry name" value="VON WILLEBRAND FACTOR A DOMAIN-CONTAINING PROTEIN 5A"/>
    <property type="match status" value="1"/>
</dbReference>
<evidence type="ECO:0000313" key="5">
    <source>
        <dbReference type="Proteomes" id="UP000663889"/>
    </source>
</evidence>
<dbReference type="Pfam" id="PF08487">
    <property type="entry name" value="VIT"/>
    <property type="match status" value="1"/>
</dbReference>
<feature type="chain" id="PRO_5032446450" evidence="1">
    <location>
        <begin position="23"/>
        <end position="1362"/>
    </location>
</feature>
<dbReference type="SUPFAM" id="SSF51735">
    <property type="entry name" value="NAD(P)-binding Rossmann-fold domains"/>
    <property type="match status" value="1"/>
</dbReference>
<evidence type="ECO:0000313" key="4">
    <source>
        <dbReference type="EMBL" id="CAF0943893.1"/>
    </source>
</evidence>